<reference evidence="6 7" key="1">
    <citation type="submission" date="2018-07" db="EMBL/GenBank/DDBJ databases">
        <title>Draft Genome Assemblies for Five Robust Yarrowia lipolytica Strains Exhibiting High Lipid Production and Pentose Sugar Utilization and Sugar Alcohol Secretion from Undetoxified Lignocellulosic Biomass Hydrolysates.</title>
        <authorList>
            <consortium name="DOE Joint Genome Institute"/>
            <person name="Walker C."/>
            <person name="Ryu S."/>
            <person name="Na H."/>
            <person name="Zane M."/>
            <person name="LaButti K."/>
            <person name="Lipzen A."/>
            <person name="Haridas S."/>
            <person name="Barry K."/>
            <person name="Grigoriev I.V."/>
            <person name="Quarterman J."/>
            <person name="Slininger P."/>
            <person name="Dien B."/>
            <person name="Trinh C.T."/>
        </authorList>
    </citation>
    <scope>NUCLEOTIDE SEQUENCE [LARGE SCALE GENOMIC DNA]</scope>
    <source>
        <strain evidence="6 7">YB392</strain>
    </source>
</reference>
<proteinExistence type="predicted"/>
<feature type="domain" description="Bromo" evidence="4">
    <location>
        <begin position="137"/>
        <end position="209"/>
    </location>
</feature>
<dbReference type="VEuPathDB" id="FungiDB:YALI0_E20537g"/>
<dbReference type="InterPro" id="IPR036427">
    <property type="entry name" value="Bromodomain-like_sf"/>
</dbReference>
<dbReference type="VEuPathDB" id="FungiDB:YALI1_E24391g"/>
<feature type="region of interest" description="Disordered" evidence="3">
    <location>
        <begin position="466"/>
        <end position="503"/>
    </location>
</feature>
<feature type="domain" description="Bromo" evidence="4">
    <location>
        <begin position="325"/>
        <end position="397"/>
    </location>
</feature>
<protein>
    <submittedName>
        <fullName evidence="6">Bromodomain-containing protein</fullName>
    </submittedName>
</protein>
<dbReference type="CDD" id="cd05500">
    <property type="entry name" value="Bromo_BDF1_2_I"/>
    <property type="match status" value="1"/>
</dbReference>
<dbReference type="GO" id="GO:0006338">
    <property type="term" value="P:chromatin remodeling"/>
    <property type="evidence" value="ECO:0007669"/>
    <property type="project" value="TreeGrafter"/>
</dbReference>
<feature type="compositionally biased region" description="Acidic residues" evidence="3">
    <location>
        <begin position="427"/>
        <end position="439"/>
    </location>
</feature>
<feature type="compositionally biased region" description="Low complexity" evidence="3">
    <location>
        <begin position="604"/>
        <end position="613"/>
    </location>
</feature>
<name>A0A371CD30_YARLL</name>
<feature type="compositionally biased region" description="Basic and acidic residues" evidence="3">
    <location>
        <begin position="15"/>
        <end position="36"/>
    </location>
</feature>
<evidence type="ECO:0000259" key="5">
    <source>
        <dbReference type="PROSITE" id="PS51525"/>
    </source>
</evidence>
<dbReference type="InterPro" id="IPR027353">
    <property type="entry name" value="NET_dom"/>
</dbReference>
<feature type="compositionally biased region" description="Polar residues" evidence="3">
    <location>
        <begin position="1"/>
        <end position="12"/>
    </location>
</feature>
<evidence type="ECO:0000313" key="6">
    <source>
        <dbReference type="EMBL" id="RDW28193.1"/>
    </source>
</evidence>
<feature type="region of interest" description="Disordered" evidence="3">
    <location>
        <begin position="570"/>
        <end position="655"/>
    </location>
</feature>
<dbReference type="Gene3D" id="1.20.920.10">
    <property type="entry name" value="Bromodomain-like"/>
    <property type="match status" value="2"/>
</dbReference>
<feature type="domain" description="NET" evidence="5">
    <location>
        <begin position="495"/>
        <end position="577"/>
    </location>
</feature>
<dbReference type="AlphaFoldDB" id="A0A371CD30"/>
<dbReference type="SMART" id="SM00297">
    <property type="entry name" value="BROMO"/>
    <property type="match status" value="2"/>
</dbReference>
<sequence length="674" mass="75358">MTTMETTPTVNASDVDVKRPGDDVEKDDIKRPRVEDTDAMDTEEPKPTDSKDATESKPDEAPKSDESEVKDSDDKPTEETKPEVKTEDTKGQQDESAHSEAASLPTPSSSIVESDKPVVEMPKHQVKYAASSLKAVKRLKDAAPFIHPVDPVKLNIPTYFEVIKHPMDLGTMEKKLNNGEYGTKEDMIADVQRIVDNCLTFNGADSFISSMAKSLFTSFERHMFNFPSADAPTEPQKKKKSLGGGSSTRTPRGSMTAGSEETYALQPSGVPTIRRESAIDGRPKREIHPPKPKDLPYTNIKPRKKKHAIELRFCNQVLKELTSKKHEEYSFPFLLPVDPVALNCPSYFKIIKEPMDLSTVQEKMNNNAYETADEFESDVRLIFKNCYRFNPDGTPVNKMGKRLEAIFDKKWAEKPIPPPSPPPTMDDSSDYDEYSSDEDLASSITNPAIAFLEEQIERMKQELTKMKKDAAREMKRSRRRGSSKRSKSSSKRKGSRSSDSGGVVVSYEMKKELSERIPQLKEKQLQHVINLIHESMPQLKSEGQDEIELDMDQLDPHTLMKLYNYVVKDDSKKKSSSGGKSTSSSRPSSSVYPGQRKKSKPMSESEQAQQIEQIQKKLRQFDEAEGGSATPPPTNGHFDDSSDDDSGSSSEEDVSYGIVCMDIVGTNGQMHTLS</sequence>
<feature type="compositionally biased region" description="Low complexity" evidence="3">
    <location>
        <begin position="576"/>
        <end position="590"/>
    </location>
</feature>
<dbReference type="PROSITE" id="PS00633">
    <property type="entry name" value="BROMODOMAIN_1"/>
    <property type="match status" value="1"/>
</dbReference>
<feature type="region of interest" description="Disordered" evidence="3">
    <location>
        <begin position="226"/>
        <end position="299"/>
    </location>
</feature>
<dbReference type="Gene3D" id="1.20.1270.220">
    <property type="match status" value="1"/>
</dbReference>
<dbReference type="InterPro" id="IPR050935">
    <property type="entry name" value="Bromo_chromatin_reader"/>
</dbReference>
<feature type="compositionally biased region" description="Basic and acidic residues" evidence="3">
    <location>
        <begin position="43"/>
        <end position="98"/>
    </location>
</feature>
<dbReference type="EMBL" id="KZ858954">
    <property type="protein sequence ID" value="RDW28193.1"/>
    <property type="molecule type" value="Genomic_DNA"/>
</dbReference>
<feature type="compositionally biased region" description="Basic residues" evidence="3">
    <location>
        <begin position="475"/>
        <end position="495"/>
    </location>
</feature>
<dbReference type="Pfam" id="PF00439">
    <property type="entry name" value="Bromodomain"/>
    <property type="match status" value="2"/>
</dbReference>
<dbReference type="InterPro" id="IPR001487">
    <property type="entry name" value="Bromodomain"/>
</dbReference>
<evidence type="ECO:0000313" key="7">
    <source>
        <dbReference type="Proteomes" id="UP000256601"/>
    </source>
</evidence>
<feature type="compositionally biased region" description="Acidic residues" evidence="3">
    <location>
        <begin position="641"/>
        <end position="654"/>
    </location>
</feature>
<evidence type="ECO:0000256" key="2">
    <source>
        <dbReference type="PROSITE-ProRule" id="PRU00035"/>
    </source>
</evidence>
<feature type="region of interest" description="Disordered" evidence="3">
    <location>
        <begin position="1"/>
        <end position="116"/>
    </location>
</feature>
<dbReference type="PROSITE" id="PS51525">
    <property type="entry name" value="NET"/>
    <property type="match status" value="1"/>
</dbReference>
<keyword evidence="1 2" id="KW-0103">Bromodomain</keyword>
<feature type="region of interest" description="Disordered" evidence="3">
    <location>
        <begin position="410"/>
        <end position="439"/>
    </location>
</feature>
<dbReference type="PRINTS" id="PR00503">
    <property type="entry name" value="BROMODOMAIN"/>
</dbReference>
<gene>
    <name evidence="6" type="ORF">B0I71DRAFT_138387</name>
</gene>
<dbReference type="PANTHER" id="PTHR22880">
    <property type="entry name" value="FALZ-RELATED BROMODOMAIN-CONTAINING PROTEINS"/>
    <property type="match status" value="1"/>
</dbReference>
<feature type="compositionally biased region" description="Basic and acidic residues" evidence="3">
    <location>
        <begin position="273"/>
        <end position="294"/>
    </location>
</feature>
<evidence type="ECO:0000256" key="1">
    <source>
        <dbReference type="ARBA" id="ARBA00023117"/>
    </source>
</evidence>
<dbReference type="InterPro" id="IPR018359">
    <property type="entry name" value="Bromodomain_CS"/>
</dbReference>
<dbReference type="GO" id="GO:0000785">
    <property type="term" value="C:chromatin"/>
    <property type="evidence" value="ECO:0007669"/>
    <property type="project" value="TreeGrafter"/>
</dbReference>
<dbReference type="CDD" id="cd05499">
    <property type="entry name" value="Bromo_BDF1_2_II"/>
    <property type="match status" value="1"/>
</dbReference>
<dbReference type="GO" id="GO:0005634">
    <property type="term" value="C:nucleus"/>
    <property type="evidence" value="ECO:0007669"/>
    <property type="project" value="TreeGrafter"/>
</dbReference>
<dbReference type="PANTHER" id="PTHR22880:SF225">
    <property type="entry name" value="BROMODOMAIN-CONTAINING PROTEIN BET-1-RELATED"/>
    <property type="match status" value="1"/>
</dbReference>
<evidence type="ECO:0000256" key="3">
    <source>
        <dbReference type="SAM" id="MobiDB-lite"/>
    </source>
</evidence>
<accession>A0A371CD30</accession>
<dbReference type="PROSITE" id="PS50014">
    <property type="entry name" value="BROMODOMAIN_2"/>
    <property type="match status" value="2"/>
</dbReference>
<dbReference type="GO" id="GO:0006355">
    <property type="term" value="P:regulation of DNA-templated transcription"/>
    <property type="evidence" value="ECO:0007669"/>
    <property type="project" value="TreeGrafter"/>
</dbReference>
<dbReference type="Pfam" id="PF17035">
    <property type="entry name" value="BET"/>
    <property type="match status" value="1"/>
</dbReference>
<dbReference type="SUPFAM" id="SSF47370">
    <property type="entry name" value="Bromodomain"/>
    <property type="match status" value="2"/>
</dbReference>
<dbReference type="Proteomes" id="UP000256601">
    <property type="component" value="Unassembled WGS sequence"/>
</dbReference>
<organism evidence="6 7">
    <name type="scientific">Yarrowia lipolytica</name>
    <name type="common">Candida lipolytica</name>
    <dbReference type="NCBI Taxonomy" id="4952"/>
    <lineage>
        <taxon>Eukaryota</taxon>
        <taxon>Fungi</taxon>
        <taxon>Dikarya</taxon>
        <taxon>Ascomycota</taxon>
        <taxon>Saccharomycotina</taxon>
        <taxon>Dipodascomycetes</taxon>
        <taxon>Dipodascales</taxon>
        <taxon>Dipodascales incertae sedis</taxon>
        <taxon>Yarrowia</taxon>
    </lineage>
</organism>
<dbReference type="InterPro" id="IPR038336">
    <property type="entry name" value="NET_sf"/>
</dbReference>
<feature type="compositionally biased region" description="Pro residues" evidence="3">
    <location>
        <begin position="415"/>
        <end position="424"/>
    </location>
</feature>
<evidence type="ECO:0000259" key="4">
    <source>
        <dbReference type="PROSITE" id="PS50014"/>
    </source>
</evidence>